<protein>
    <submittedName>
        <fullName evidence="2">Uncharacterized protein</fullName>
    </submittedName>
</protein>
<dbReference type="OrthoDB" id="9919534at2"/>
<dbReference type="RefSeq" id="WP_119482454.1">
    <property type="nucleotide sequence ID" value="NZ_QXTG01000002.1"/>
</dbReference>
<sequence>MDDRLGPRFSEALRTALLGEVRGDAASPAADPRTRPRRRPVWQPVLAFGVAAVTIVAIAIGLGVASQTRSSAPAVLPFGGDCAAILTSRQATGIVGAPLSLRPAPSPLDSAEALAVPAVGGLHCAWSGDRSGVDAVGVVLTVLPVAQRPEPSKADDRCYGENDGADLQHTCTVDTRSGGRWITGTVTGRTGGTETQSRAARTRLITVLRALPAAEASTPLDAAGWWAPVPCAALARSADLADALGRPGLTISDGNGDMVTPGQGAAIRRITAANCIGEADTDSETPFEVEVHAFRGAEAAVEAALADAGARRLDDVAGARVYRVDDAAGSPVLWAVTDGGALEVRPGDGRVAEVLPAVAPLLRVLDSTVRR</sequence>
<proteinExistence type="predicted"/>
<keyword evidence="3" id="KW-1185">Reference proteome</keyword>
<feature type="transmembrane region" description="Helical" evidence="1">
    <location>
        <begin position="45"/>
        <end position="65"/>
    </location>
</feature>
<dbReference type="Proteomes" id="UP000265742">
    <property type="component" value="Unassembled WGS sequence"/>
</dbReference>
<evidence type="ECO:0000313" key="3">
    <source>
        <dbReference type="Proteomes" id="UP000265742"/>
    </source>
</evidence>
<name>A0A3A1U5B4_9MICO</name>
<gene>
    <name evidence="2" type="ORF">D1781_11725</name>
</gene>
<keyword evidence="1" id="KW-1133">Transmembrane helix</keyword>
<evidence type="ECO:0000313" key="2">
    <source>
        <dbReference type="EMBL" id="RIX28144.1"/>
    </source>
</evidence>
<dbReference type="EMBL" id="QXTG01000002">
    <property type="protein sequence ID" value="RIX28144.1"/>
    <property type="molecule type" value="Genomic_DNA"/>
</dbReference>
<dbReference type="AlphaFoldDB" id="A0A3A1U5B4"/>
<accession>A0A3A1U5B4</accession>
<evidence type="ECO:0000256" key="1">
    <source>
        <dbReference type="SAM" id="Phobius"/>
    </source>
</evidence>
<comment type="caution">
    <text evidence="2">The sequence shown here is derived from an EMBL/GenBank/DDBJ whole genome shotgun (WGS) entry which is preliminary data.</text>
</comment>
<keyword evidence="1" id="KW-0812">Transmembrane</keyword>
<keyword evidence="1" id="KW-0472">Membrane</keyword>
<organism evidence="2 3">
    <name type="scientific">Amnibacterium setariae</name>
    <dbReference type="NCBI Taxonomy" id="2306585"/>
    <lineage>
        <taxon>Bacteria</taxon>
        <taxon>Bacillati</taxon>
        <taxon>Actinomycetota</taxon>
        <taxon>Actinomycetes</taxon>
        <taxon>Micrococcales</taxon>
        <taxon>Microbacteriaceae</taxon>
        <taxon>Amnibacterium</taxon>
    </lineage>
</organism>
<reference evidence="3" key="1">
    <citation type="submission" date="2018-09" db="EMBL/GenBank/DDBJ databases">
        <authorList>
            <person name="Kim I."/>
        </authorList>
    </citation>
    <scope>NUCLEOTIDE SEQUENCE [LARGE SCALE GENOMIC DNA]</scope>
    <source>
        <strain evidence="3">DD4a</strain>
    </source>
</reference>